<reference evidence="2" key="1">
    <citation type="submission" date="2023-02" db="EMBL/GenBank/DDBJ databases">
        <title>Genome of toxic invasive species Heracleum sosnowskyi carries increased number of genes despite the absence of recent whole-genome duplications.</title>
        <authorList>
            <person name="Schelkunov M."/>
            <person name="Shtratnikova V."/>
            <person name="Makarenko M."/>
            <person name="Klepikova A."/>
            <person name="Omelchenko D."/>
            <person name="Novikova G."/>
            <person name="Obukhova E."/>
            <person name="Bogdanov V."/>
            <person name="Penin A."/>
            <person name="Logacheva M."/>
        </authorList>
    </citation>
    <scope>NUCLEOTIDE SEQUENCE</scope>
    <source>
        <strain evidence="2">Hsosn_3</strain>
        <tissue evidence="2">Leaf</tissue>
    </source>
</reference>
<evidence type="ECO:0000256" key="1">
    <source>
        <dbReference type="SAM" id="MobiDB-lite"/>
    </source>
</evidence>
<feature type="region of interest" description="Disordered" evidence="1">
    <location>
        <begin position="16"/>
        <end position="42"/>
    </location>
</feature>
<evidence type="ECO:0000313" key="2">
    <source>
        <dbReference type="EMBL" id="KAK1361556.1"/>
    </source>
</evidence>
<organism evidence="2 3">
    <name type="scientific">Heracleum sosnowskyi</name>
    <dbReference type="NCBI Taxonomy" id="360622"/>
    <lineage>
        <taxon>Eukaryota</taxon>
        <taxon>Viridiplantae</taxon>
        <taxon>Streptophyta</taxon>
        <taxon>Embryophyta</taxon>
        <taxon>Tracheophyta</taxon>
        <taxon>Spermatophyta</taxon>
        <taxon>Magnoliopsida</taxon>
        <taxon>eudicotyledons</taxon>
        <taxon>Gunneridae</taxon>
        <taxon>Pentapetalae</taxon>
        <taxon>asterids</taxon>
        <taxon>campanulids</taxon>
        <taxon>Apiales</taxon>
        <taxon>Apiaceae</taxon>
        <taxon>Apioideae</taxon>
        <taxon>apioid superclade</taxon>
        <taxon>Tordylieae</taxon>
        <taxon>Tordyliinae</taxon>
        <taxon>Heracleum</taxon>
    </lineage>
</organism>
<protein>
    <submittedName>
        <fullName evidence="2">Uncharacterized protein</fullName>
    </submittedName>
</protein>
<keyword evidence="3" id="KW-1185">Reference proteome</keyword>
<gene>
    <name evidence="2" type="ORF">POM88_046030</name>
</gene>
<proteinExistence type="predicted"/>
<dbReference type="Proteomes" id="UP001237642">
    <property type="component" value="Unassembled WGS sequence"/>
</dbReference>
<dbReference type="PANTHER" id="PTHR34193:SF1">
    <property type="entry name" value="EXPRESSED PROTEIN"/>
    <property type="match status" value="1"/>
</dbReference>
<evidence type="ECO:0000313" key="3">
    <source>
        <dbReference type="Proteomes" id="UP001237642"/>
    </source>
</evidence>
<name>A0AAD8H838_9APIA</name>
<dbReference type="PANTHER" id="PTHR34193">
    <property type="entry name" value="OS11G0199801 PROTEIN"/>
    <property type="match status" value="1"/>
</dbReference>
<dbReference type="AlphaFoldDB" id="A0AAD8H838"/>
<reference evidence="2" key="2">
    <citation type="submission" date="2023-05" db="EMBL/GenBank/DDBJ databases">
        <authorList>
            <person name="Schelkunov M.I."/>
        </authorList>
    </citation>
    <scope>NUCLEOTIDE SEQUENCE</scope>
    <source>
        <strain evidence="2">Hsosn_3</strain>
        <tissue evidence="2">Leaf</tissue>
    </source>
</reference>
<accession>A0AAD8H838</accession>
<comment type="caution">
    <text evidence="2">The sequence shown here is derived from an EMBL/GenBank/DDBJ whole genome shotgun (WGS) entry which is preliminary data.</text>
</comment>
<dbReference type="EMBL" id="JAUIZM010000010">
    <property type="protein sequence ID" value="KAK1361556.1"/>
    <property type="molecule type" value="Genomic_DNA"/>
</dbReference>
<sequence>MTQVLVWKQTKLHSTAPENYTSDKQKSCNNTSGRKRRATRPASFTLHTSTFSSSDALLIMLGVQRNGRIGSESKEFNFWDNKRIEKCDKHADSEGSDLEFQTKTSECDVYSPTFWATSTRHEASKLLKHSSQYTVRSPTSRLQAMVDDRRVLTNMVQNMPESSFELSLRDIVDDRTNMQEGEKKIEKKKCVERSRMDRSQSMDSGVFLLKMFLPACLSAKKKSTSGNCSRASHRPSFDRSEKPMDKECWSVMFLVSRRKINNCNSNNSSRSSGSIHNRNGDSCITPVYLSPEHLSKSRRHIWSIC</sequence>